<evidence type="ECO:0000313" key="2">
    <source>
        <dbReference type="Proteomes" id="UP000008281"/>
    </source>
</evidence>
<dbReference type="KEGG" id="crq:GCK72_007594"/>
<dbReference type="GeneID" id="9805434"/>
<reference evidence="1" key="1">
    <citation type="submission" date="2007-07" db="EMBL/GenBank/DDBJ databases">
        <title>PCAP assembly of the Caenorhabditis remanei genome.</title>
        <authorList>
            <consortium name="The Caenorhabditis remanei Sequencing Consortium"/>
            <person name="Wilson R.K."/>
        </authorList>
    </citation>
    <scope>NUCLEOTIDE SEQUENCE [LARGE SCALE GENOMIC DNA]</scope>
    <source>
        <strain evidence="1">PB4641</strain>
    </source>
</reference>
<gene>
    <name evidence="1" type="ORF">CRE_14626</name>
</gene>
<sequence>MVSKTTLITLLAVTGFIALLAFVGTGVVRSARHRPIYYSTQGPGNYLGTPTQFVKKINELRRWCARDLNVSNMHQLIWSEDLVKVAEFLKEHEVFSDKGRVEVINSYQDAFYSLQGLLKKKGKLGTAVNFKQIIDKDKRNQGIDFLVPNQLYVGCSPKESTMTCLIGPNNKFSFFDYSGDSIEIPGTQCLDGYVENDGICSPTTETLVEASREKFPKIKEEYEEDDETSGTNASQLGLVFLCLCFFYAFQLID</sequence>
<name>E3M955_CAERE</name>
<keyword evidence="2" id="KW-1185">Reference proteome</keyword>
<dbReference type="EMBL" id="DS268430">
    <property type="protein sequence ID" value="EFO96392.1"/>
    <property type="molecule type" value="Genomic_DNA"/>
</dbReference>
<dbReference type="CTD" id="9805434"/>
<dbReference type="RefSeq" id="XP_003107334.2">
    <property type="nucleotide sequence ID" value="XM_003107286.2"/>
</dbReference>
<dbReference type="AlphaFoldDB" id="E3M955"/>
<evidence type="ECO:0000313" key="1">
    <source>
        <dbReference type="EMBL" id="EFO96392.1"/>
    </source>
</evidence>
<dbReference type="HOGENOM" id="CLU_1099365_0_0_1"/>
<dbReference type="OrthoDB" id="5909571at2759"/>
<accession>E3M955</accession>
<proteinExistence type="predicted"/>
<protein>
    <submittedName>
        <fullName evidence="1">Uncharacterized protein</fullName>
    </submittedName>
</protein>
<organism evidence="2">
    <name type="scientific">Caenorhabditis remanei</name>
    <name type="common">Caenorhabditis vulgaris</name>
    <dbReference type="NCBI Taxonomy" id="31234"/>
    <lineage>
        <taxon>Eukaryota</taxon>
        <taxon>Metazoa</taxon>
        <taxon>Ecdysozoa</taxon>
        <taxon>Nematoda</taxon>
        <taxon>Chromadorea</taxon>
        <taxon>Rhabditida</taxon>
        <taxon>Rhabditina</taxon>
        <taxon>Rhabditomorpha</taxon>
        <taxon>Rhabditoidea</taxon>
        <taxon>Rhabditidae</taxon>
        <taxon>Peloderinae</taxon>
        <taxon>Caenorhabditis</taxon>
    </lineage>
</organism>
<dbReference type="Proteomes" id="UP000008281">
    <property type="component" value="Unassembled WGS sequence"/>
</dbReference>